<dbReference type="Pfam" id="PF01476">
    <property type="entry name" value="LysM"/>
    <property type="match status" value="2"/>
</dbReference>
<organism evidence="2">
    <name type="scientific">bioreactor metagenome</name>
    <dbReference type="NCBI Taxonomy" id="1076179"/>
    <lineage>
        <taxon>unclassified sequences</taxon>
        <taxon>metagenomes</taxon>
        <taxon>ecological metagenomes</taxon>
    </lineage>
</organism>
<dbReference type="GO" id="GO:0008932">
    <property type="term" value="F:lytic endotransglycosylase activity"/>
    <property type="evidence" value="ECO:0007669"/>
    <property type="project" value="TreeGrafter"/>
</dbReference>
<dbReference type="PANTHER" id="PTHR33734:SF22">
    <property type="entry name" value="MEMBRANE-BOUND LYTIC MUREIN TRANSGLYCOSYLASE D"/>
    <property type="match status" value="1"/>
</dbReference>
<evidence type="ECO:0000313" key="2">
    <source>
        <dbReference type="EMBL" id="MPM23208.1"/>
    </source>
</evidence>
<sequence>MNFYDKHNICPVESVCDMAGLDTIYVDNQVHFNQISEVLDIPLSDIRRWNPQFKKDRVPGNYQRYALVLPTNKMYAFLEKKDEIMNFRRDDYITHRENTDEYLVSAGSSVLGNTENVYYRVRSGDNLSKIASRNGVTVSQLRSWNNLKSTRISVGKSLVVKKKAVVPPVQQPDDALVAQQAADPETVTKTVNEYYRVRSGDNLGKIAQKNRITVAQLKSWNGLRSDRLSIGERLIVKKETVTVEQPKPVQQVAETNTQAKDSSGIISNYLKQQLEGSGADGMEAKAGISTGTE</sequence>
<feature type="domain" description="LysM" evidence="1">
    <location>
        <begin position="193"/>
        <end position="236"/>
    </location>
</feature>
<dbReference type="Gene3D" id="3.10.350.10">
    <property type="entry name" value="LysM domain"/>
    <property type="match status" value="2"/>
</dbReference>
<dbReference type="SMART" id="SM00257">
    <property type="entry name" value="LysM"/>
    <property type="match status" value="2"/>
</dbReference>
<dbReference type="EMBL" id="VSSQ01003978">
    <property type="protein sequence ID" value="MPM23208.1"/>
    <property type="molecule type" value="Genomic_DNA"/>
</dbReference>
<accession>A0A644Y5I6</accession>
<dbReference type="PANTHER" id="PTHR33734">
    <property type="entry name" value="LYSM DOMAIN-CONTAINING GPI-ANCHORED PROTEIN 2"/>
    <property type="match status" value="1"/>
</dbReference>
<dbReference type="PROSITE" id="PS51782">
    <property type="entry name" value="LYSM"/>
    <property type="match status" value="2"/>
</dbReference>
<name>A0A644Y5I6_9ZZZZ</name>
<comment type="caution">
    <text evidence="2">The sequence shown here is derived from an EMBL/GenBank/DDBJ whole genome shotgun (WGS) entry which is preliminary data.</text>
</comment>
<proteinExistence type="predicted"/>
<dbReference type="InterPro" id="IPR036779">
    <property type="entry name" value="LysM_dom_sf"/>
</dbReference>
<reference evidence="2" key="1">
    <citation type="submission" date="2019-08" db="EMBL/GenBank/DDBJ databases">
        <authorList>
            <person name="Kucharzyk K."/>
            <person name="Murdoch R.W."/>
            <person name="Higgins S."/>
            <person name="Loffler F."/>
        </authorList>
    </citation>
    <scope>NUCLEOTIDE SEQUENCE</scope>
</reference>
<gene>
    <name evidence="2" type="ORF">SDC9_69673</name>
</gene>
<dbReference type="InterPro" id="IPR018392">
    <property type="entry name" value="LysM"/>
</dbReference>
<feature type="domain" description="LysM" evidence="1">
    <location>
        <begin position="117"/>
        <end position="160"/>
    </location>
</feature>
<dbReference type="CDD" id="cd00118">
    <property type="entry name" value="LysM"/>
    <property type="match status" value="2"/>
</dbReference>
<protein>
    <recommendedName>
        <fullName evidence="1">LysM domain-containing protein</fullName>
    </recommendedName>
</protein>
<dbReference type="SUPFAM" id="SSF54106">
    <property type="entry name" value="LysM domain"/>
    <property type="match status" value="2"/>
</dbReference>
<evidence type="ECO:0000259" key="1">
    <source>
        <dbReference type="PROSITE" id="PS51782"/>
    </source>
</evidence>
<dbReference type="AlphaFoldDB" id="A0A644Y5I6"/>